<feature type="coiled-coil region" evidence="12">
    <location>
        <begin position="143"/>
        <end position="170"/>
    </location>
</feature>
<keyword evidence="8" id="KW-0067">ATP-binding</keyword>
<accession>A0A0W8G333</accession>
<feature type="domain" description="PAS" evidence="14">
    <location>
        <begin position="160"/>
        <end position="196"/>
    </location>
</feature>
<dbReference type="InterPro" id="IPR036890">
    <property type="entry name" value="HATPase_C_sf"/>
</dbReference>
<evidence type="ECO:0000256" key="9">
    <source>
        <dbReference type="ARBA" id="ARBA00022989"/>
    </source>
</evidence>
<dbReference type="InterPro" id="IPR036097">
    <property type="entry name" value="HisK_dim/P_sf"/>
</dbReference>
<dbReference type="AlphaFoldDB" id="A0A0W8G333"/>
<dbReference type="PROSITE" id="PS50112">
    <property type="entry name" value="PAS"/>
    <property type="match status" value="1"/>
</dbReference>
<evidence type="ECO:0000256" key="6">
    <source>
        <dbReference type="ARBA" id="ARBA00022741"/>
    </source>
</evidence>
<sequence length="499" mass="56224">MVIACDPRGRIQSVIRADARYGLEGLVGQSIRELCEPHVRSKLGRFFREIKRQGVALSWELALRLDGQYFVMNAFGLFRHGQIYIMASDSPDNILQLYDELLLVVNEQNVEIRKLQQREASLKQPDAADQAALEDFMKLNNELLTLQREMTLVNKRLANQERRLRRLIQKSPDMMFVQDAENRVIYLNEVGLGFIGTGSNYRSRPFCLAFEASRDRELTLMGAGGPLALELRTAKIEFDGRMMTLVSLRDVSVRMQMESLREDIDRISRHDLKSPLNAIIGLPQVLLEDENLDPEQREMISAIMESGYRMLNMINLSLGLHQMERGVYELTPVPVNLLGIVGNVQKELASLSERLGVGVVVASGQGTADETMPYLIHAEELLCHCLLSNLLKNAIEASPRGANVHVEFRRGTCCDVFIHNLGEVPAALRLTFFDKYTTFGKKMGTGLGTYSAKLMARTMGGDVSVDCSQPGKTQVRVSLPWCQTALEQSEEKHEISHRR</sequence>
<dbReference type="InterPro" id="IPR005467">
    <property type="entry name" value="His_kinase_dom"/>
</dbReference>
<evidence type="ECO:0000256" key="12">
    <source>
        <dbReference type="SAM" id="Coils"/>
    </source>
</evidence>
<evidence type="ECO:0000256" key="4">
    <source>
        <dbReference type="ARBA" id="ARBA00022679"/>
    </source>
</evidence>
<keyword evidence="9" id="KW-1133">Transmembrane helix</keyword>
<keyword evidence="10" id="KW-0902">Two-component regulatory system</keyword>
<dbReference type="GO" id="GO:0000156">
    <property type="term" value="F:phosphorelay response regulator activity"/>
    <property type="evidence" value="ECO:0007669"/>
    <property type="project" value="TreeGrafter"/>
</dbReference>
<dbReference type="GO" id="GO:0007234">
    <property type="term" value="P:osmosensory signaling via phosphorelay pathway"/>
    <property type="evidence" value="ECO:0007669"/>
    <property type="project" value="TreeGrafter"/>
</dbReference>
<evidence type="ECO:0000256" key="5">
    <source>
        <dbReference type="ARBA" id="ARBA00022692"/>
    </source>
</evidence>
<dbReference type="SMART" id="SM00387">
    <property type="entry name" value="HATPase_c"/>
    <property type="match status" value="1"/>
</dbReference>
<comment type="catalytic activity">
    <reaction evidence="1">
        <text>ATP + protein L-histidine = ADP + protein N-phospho-L-histidine.</text>
        <dbReference type="EC" id="2.7.13.3"/>
    </reaction>
</comment>
<dbReference type="Pfam" id="PF02518">
    <property type="entry name" value="HATPase_c"/>
    <property type="match status" value="1"/>
</dbReference>
<dbReference type="Gene3D" id="3.30.565.10">
    <property type="entry name" value="Histidine kinase-like ATPase, C-terminal domain"/>
    <property type="match status" value="1"/>
</dbReference>
<keyword evidence="7" id="KW-0418">Kinase</keyword>
<dbReference type="InterPro" id="IPR003594">
    <property type="entry name" value="HATPase_dom"/>
</dbReference>
<dbReference type="InterPro" id="IPR000014">
    <property type="entry name" value="PAS"/>
</dbReference>
<dbReference type="SUPFAM" id="SSF47384">
    <property type="entry name" value="Homodimeric domain of signal transducing histidine kinase"/>
    <property type="match status" value="1"/>
</dbReference>
<comment type="caution">
    <text evidence="15">The sequence shown here is derived from an EMBL/GenBank/DDBJ whole genome shotgun (WGS) entry which is preliminary data.</text>
</comment>
<dbReference type="Gene3D" id="1.10.287.130">
    <property type="match status" value="1"/>
</dbReference>
<dbReference type="PANTHER" id="PTHR42878">
    <property type="entry name" value="TWO-COMPONENT HISTIDINE KINASE"/>
    <property type="match status" value="1"/>
</dbReference>
<dbReference type="PANTHER" id="PTHR42878:SF7">
    <property type="entry name" value="SENSOR HISTIDINE KINASE GLRK"/>
    <property type="match status" value="1"/>
</dbReference>
<dbReference type="Gene3D" id="3.30.450.20">
    <property type="entry name" value="PAS domain"/>
    <property type="match status" value="1"/>
</dbReference>
<evidence type="ECO:0000256" key="2">
    <source>
        <dbReference type="ARBA" id="ARBA00004141"/>
    </source>
</evidence>
<dbReference type="GO" id="GO:0005524">
    <property type="term" value="F:ATP binding"/>
    <property type="evidence" value="ECO:0007669"/>
    <property type="project" value="UniProtKB-KW"/>
</dbReference>
<dbReference type="InterPro" id="IPR003661">
    <property type="entry name" value="HisK_dim/P_dom"/>
</dbReference>
<keyword evidence="12" id="KW-0175">Coiled coil</keyword>
<evidence type="ECO:0000256" key="7">
    <source>
        <dbReference type="ARBA" id="ARBA00022777"/>
    </source>
</evidence>
<dbReference type="GO" id="GO:0000155">
    <property type="term" value="F:phosphorelay sensor kinase activity"/>
    <property type="evidence" value="ECO:0007669"/>
    <property type="project" value="InterPro"/>
</dbReference>
<dbReference type="InterPro" id="IPR050351">
    <property type="entry name" value="BphY/WalK/GraS-like"/>
</dbReference>
<dbReference type="Pfam" id="PF00512">
    <property type="entry name" value="HisKA"/>
    <property type="match status" value="1"/>
</dbReference>
<keyword evidence="4" id="KW-0808">Transferase</keyword>
<keyword evidence="6" id="KW-0547">Nucleotide-binding</keyword>
<dbReference type="SUPFAM" id="SSF55785">
    <property type="entry name" value="PYP-like sensor domain (PAS domain)"/>
    <property type="match status" value="1"/>
</dbReference>
<gene>
    <name evidence="15" type="ORF">ASZ90_002695</name>
</gene>
<keyword evidence="5" id="KW-0812">Transmembrane</keyword>
<keyword evidence="11" id="KW-0472">Membrane</keyword>
<evidence type="ECO:0000256" key="1">
    <source>
        <dbReference type="ARBA" id="ARBA00000085"/>
    </source>
</evidence>
<evidence type="ECO:0000256" key="10">
    <source>
        <dbReference type="ARBA" id="ARBA00023012"/>
    </source>
</evidence>
<protein>
    <recommendedName>
        <fullName evidence="3">histidine kinase</fullName>
        <ecNumber evidence="3">2.7.13.3</ecNumber>
    </recommendedName>
</protein>
<proteinExistence type="predicted"/>
<dbReference type="SMART" id="SM00388">
    <property type="entry name" value="HisKA"/>
    <property type="match status" value="1"/>
</dbReference>
<evidence type="ECO:0000256" key="8">
    <source>
        <dbReference type="ARBA" id="ARBA00022840"/>
    </source>
</evidence>
<evidence type="ECO:0000256" key="11">
    <source>
        <dbReference type="ARBA" id="ARBA00023136"/>
    </source>
</evidence>
<dbReference type="GO" id="GO:0030295">
    <property type="term" value="F:protein kinase activator activity"/>
    <property type="evidence" value="ECO:0007669"/>
    <property type="project" value="TreeGrafter"/>
</dbReference>
<feature type="domain" description="Histidine kinase" evidence="13">
    <location>
        <begin position="267"/>
        <end position="483"/>
    </location>
</feature>
<name>A0A0W8G333_9ZZZZ</name>
<comment type="subcellular location">
    <subcellularLocation>
        <location evidence="2">Membrane</location>
        <topology evidence="2">Multi-pass membrane protein</topology>
    </subcellularLocation>
</comment>
<organism evidence="15">
    <name type="scientific">hydrocarbon metagenome</name>
    <dbReference type="NCBI Taxonomy" id="938273"/>
    <lineage>
        <taxon>unclassified sequences</taxon>
        <taxon>metagenomes</taxon>
        <taxon>ecological metagenomes</taxon>
    </lineage>
</organism>
<dbReference type="SUPFAM" id="SSF55874">
    <property type="entry name" value="ATPase domain of HSP90 chaperone/DNA topoisomerase II/histidine kinase"/>
    <property type="match status" value="1"/>
</dbReference>
<dbReference type="EMBL" id="LNQE01000327">
    <property type="protein sequence ID" value="KUG27457.1"/>
    <property type="molecule type" value="Genomic_DNA"/>
</dbReference>
<dbReference type="GO" id="GO:0016020">
    <property type="term" value="C:membrane"/>
    <property type="evidence" value="ECO:0007669"/>
    <property type="project" value="UniProtKB-SubCell"/>
</dbReference>
<evidence type="ECO:0000256" key="3">
    <source>
        <dbReference type="ARBA" id="ARBA00012438"/>
    </source>
</evidence>
<dbReference type="CDD" id="cd00082">
    <property type="entry name" value="HisKA"/>
    <property type="match status" value="1"/>
</dbReference>
<evidence type="ECO:0000259" key="14">
    <source>
        <dbReference type="PROSITE" id="PS50112"/>
    </source>
</evidence>
<evidence type="ECO:0000313" key="15">
    <source>
        <dbReference type="EMBL" id="KUG27457.1"/>
    </source>
</evidence>
<dbReference type="PROSITE" id="PS50109">
    <property type="entry name" value="HIS_KIN"/>
    <property type="match status" value="1"/>
</dbReference>
<dbReference type="InterPro" id="IPR035965">
    <property type="entry name" value="PAS-like_dom_sf"/>
</dbReference>
<dbReference type="EC" id="2.7.13.3" evidence="3"/>
<reference evidence="15" key="1">
    <citation type="journal article" date="2015" name="Proc. Natl. Acad. Sci. U.S.A.">
        <title>Networks of energetic and metabolic interactions define dynamics in microbial communities.</title>
        <authorList>
            <person name="Embree M."/>
            <person name="Liu J.K."/>
            <person name="Al-Bassam M.M."/>
            <person name="Zengler K."/>
        </authorList>
    </citation>
    <scope>NUCLEOTIDE SEQUENCE</scope>
</reference>
<evidence type="ECO:0000259" key="13">
    <source>
        <dbReference type="PROSITE" id="PS50109"/>
    </source>
</evidence>